<dbReference type="EMBL" id="AACB03000003">
    <property type="protein sequence ID" value="KAE8302859.1"/>
    <property type="molecule type" value="Genomic_DNA"/>
</dbReference>
<reference evidence="1 2" key="1">
    <citation type="journal article" date="2007" name="Science">
        <title>Genomic minimalism in the early diverging intestinal parasite Giardia lamblia.</title>
        <authorList>
            <person name="Morrison H.G."/>
            <person name="McArthur A.G."/>
            <person name="Gillin F.D."/>
            <person name="Aley S.B."/>
            <person name="Adam R.D."/>
            <person name="Olsen G.J."/>
            <person name="Best A.A."/>
            <person name="Cande W.Z."/>
            <person name="Chen F."/>
            <person name="Cipriano M.J."/>
            <person name="Davids B.J."/>
            <person name="Dawson S.C."/>
            <person name="Elmendorf H.G."/>
            <person name="Hehl A.B."/>
            <person name="Holder M.E."/>
            <person name="Huse S.M."/>
            <person name="Kim U.U."/>
            <person name="Lasek-Nesselquist E."/>
            <person name="Manning G."/>
            <person name="Nigam A."/>
            <person name="Nixon J.E."/>
            <person name="Palm D."/>
            <person name="Passamaneck N.E."/>
            <person name="Prabhu A."/>
            <person name="Reich C.I."/>
            <person name="Reiner D.S."/>
            <person name="Samuelson J."/>
            <person name="Svard S.G."/>
            <person name="Sogin M.L."/>
        </authorList>
    </citation>
    <scope>NUCLEOTIDE SEQUENCE [LARGE SCALE GENOMIC DNA]</scope>
    <source>
        <strain evidence="1 2">WB C6</strain>
    </source>
</reference>
<dbReference type="HOGENOM" id="CLU_1323078_0_0_1"/>
<dbReference type="Gene3D" id="2.30.30.1020">
    <property type="entry name" value="CCR4-NOT complex subunit 2/3/5, C-terminal domain"/>
    <property type="match status" value="1"/>
</dbReference>
<accession>D3KG51</accession>
<dbReference type="Proteomes" id="UP000001548">
    <property type="component" value="Unassembled WGS sequence"/>
</dbReference>
<dbReference type="GO" id="GO:0006355">
    <property type="term" value="P:regulation of DNA-templated transcription"/>
    <property type="evidence" value="ECO:0007669"/>
    <property type="project" value="InterPro"/>
</dbReference>
<dbReference type="Pfam" id="PF04153">
    <property type="entry name" value="NOT2_3_5_C"/>
    <property type="match status" value="1"/>
</dbReference>
<dbReference type="OMA" id="LIWIVMP"/>
<dbReference type="VEuPathDB" id="GiardiaDB:GL50803_11055"/>
<sequence length="208" mass="23195">MRQGRGQITYTAPPLQQPAIQTQQNIVSIQPIGHSGAPRLDFSGQLLQTLQQEKHIFSDEELALPSLHSALPCISAKVSTTARWPPVRPSLGNVWNTASTKHISTIPTTTDFPKPCSSWLESLNTIYLQDEDTLFLIWIVMPGTQAQELAGAALEKLGWRYDIDSSVWYLCDTQNKVLYYDTVTMSRKDSLSAPSNLSKCSFYIDGHI</sequence>
<name>D3KG51_GIAIC</name>
<proteinExistence type="predicted"/>
<evidence type="ECO:0000313" key="2">
    <source>
        <dbReference type="Proteomes" id="UP000001548"/>
    </source>
</evidence>
<evidence type="ECO:0000313" key="1">
    <source>
        <dbReference type="EMBL" id="KAE8302859.1"/>
    </source>
</evidence>
<organism evidence="1 2">
    <name type="scientific">Giardia intestinalis (strain ATCC 50803 / WB clone C6)</name>
    <name type="common">Giardia lamblia</name>
    <dbReference type="NCBI Taxonomy" id="184922"/>
    <lineage>
        <taxon>Eukaryota</taxon>
        <taxon>Metamonada</taxon>
        <taxon>Diplomonadida</taxon>
        <taxon>Hexamitidae</taxon>
        <taxon>Giardiinae</taxon>
        <taxon>Giardia</taxon>
    </lineage>
</organism>
<protein>
    <submittedName>
        <fullName evidence="1">NOT2 / NOT3 / NOT5 family protein</fullName>
    </submittedName>
</protein>
<gene>
    <name evidence="1" type="ORF">GL50803_0011055</name>
</gene>
<dbReference type="InterPro" id="IPR007282">
    <property type="entry name" value="NOT2/3/5_C"/>
</dbReference>
<dbReference type="InterPro" id="IPR038635">
    <property type="entry name" value="CCR4-NOT_su2/3/5_C_sf"/>
</dbReference>
<dbReference type="AlphaFoldDB" id="D3KG51"/>
<keyword evidence="2" id="KW-1185">Reference proteome</keyword>
<comment type="caution">
    <text evidence="1">The sequence shown here is derived from an EMBL/GenBank/DDBJ whole genome shotgun (WGS) entry which is preliminary data.</text>
</comment>